<evidence type="ECO:0000313" key="1">
    <source>
        <dbReference type="EMBL" id="CAJ1508890.1"/>
    </source>
</evidence>
<sequence length="241" mass="25481">MGIDAVPCRACGAGGLHQVLVRGELTVVLCEDCGLVQLPVHPGEGTVIGTPACHPGIRARSEHVTQAVRTADAADLLRGDAVRQFGGTHGGSWLPLLMQLGFTPVYAGTADVVVDCFGAMHDRDQRAAIAQLAAATAPEGVLLMQFESVADMVRKAHWELLSHNHFAYYTLTALSAMLAAVQMSVVAAYPLEVHGGTTMVAAVHARGWPATAEVKRKLADEHQLKIASPAGVRDLLRAAER</sequence>
<reference evidence="1 2" key="1">
    <citation type="submission" date="2023-08" db="EMBL/GenBank/DDBJ databases">
        <authorList>
            <person name="Folkvardsen B D."/>
            <person name="Norman A."/>
        </authorList>
    </citation>
    <scope>NUCLEOTIDE SEQUENCE [LARGE SCALE GENOMIC DNA]</scope>
    <source>
        <strain evidence="1 2">Mu0053</strain>
    </source>
</reference>
<dbReference type="Proteomes" id="UP001190465">
    <property type="component" value="Chromosome"/>
</dbReference>
<name>A0ABM9M268_9MYCO</name>
<accession>A0ABM9M268</accession>
<dbReference type="RefSeq" id="WP_308479327.1">
    <property type="nucleotide sequence ID" value="NZ_OY726397.1"/>
</dbReference>
<protein>
    <recommendedName>
        <fullName evidence="3">Transferase</fullName>
    </recommendedName>
</protein>
<organism evidence="1 2">
    <name type="scientific">[Mycobacterium] burgundiense</name>
    <dbReference type="NCBI Taxonomy" id="3064286"/>
    <lineage>
        <taxon>Bacteria</taxon>
        <taxon>Bacillati</taxon>
        <taxon>Actinomycetota</taxon>
        <taxon>Actinomycetes</taxon>
        <taxon>Mycobacteriales</taxon>
        <taxon>Mycobacteriaceae</taxon>
        <taxon>Mycolicibacterium</taxon>
    </lineage>
</organism>
<dbReference type="EMBL" id="OY726397">
    <property type="protein sequence ID" value="CAJ1508890.1"/>
    <property type="molecule type" value="Genomic_DNA"/>
</dbReference>
<evidence type="ECO:0000313" key="2">
    <source>
        <dbReference type="Proteomes" id="UP001190465"/>
    </source>
</evidence>
<evidence type="ECO:0008006" key="3">
    <source>
        <dbReference type="Google" id="ProtNLM"/>
    </source>
</evidence>
<gene>
    <name evidence="1" type="ORF">MU0053_004001</name>
</gene>
<proteinExistence type="predicted"/>
<keyword evidence="2" id="KW-1185">Reference proteome</keyword>
<dbReference type="SUPFAM" id="SSF53335">
    <property type="entry name" value="S-adenosyl-L-methionine-dependent methyltransferases"/>
    <property type="match status" value="1"/>
</dbReference>
<dbReference type="Gene3D" id="3.40.50.150">
    <property type="entry name" value="Vaccinia Virus protein VP39"/>
    <property type="match status" value="1"/>
</dbReference>
<dbReference type="InterPro" id="IPR029063">
    <property type="entry name" value="SAM-dependent_MTases_sf"/>
</dbReference>